<evidence type="ECO:0000313" key="2">
    <source>
        <dbReference type="EMBL" id="PHT59266.1"/>
    </source>
</evidence>
<comment type="caution">
    <text evidence="2">The sequence shown here is derived from an EMBL/GenBank/DDBJ whole genome shotgun (WGS) entry which is preliminary data.</text>
</comment>
<dbReference type="Proteomes" id="UP000224567">
    <property type="component" value="Unassembled WGS sequence"/>
</dbReference>
<reference evidence="2 3" key="1">
    <citation type="journal article" date="2017" name="Genome Biol.">
        <title>New reference genome sequences of hot pepper reveal the massive evolution of plant disease-resistance genes by retroduplication.</title>
        <authorList>
            <person name="Kim S."/>
            <person name="Park J."/>
            <person name="Yeom S.I."/>
            <person name="Kim Y.M."/>
            <person name="Seo E."/>
            <person name="Kim K.T."/>
            <person name="Kim M.S."/>
            <person name="Lee J.M."/>
            <person name="Cheong K."/>
            <person name="Shin H.S."/>
            <person name="Kim S.B."/>
            <person name="Han K."/>
            <person name="Lee J."/>
            <person name="Park M."/>
            <person name="Lee H.A."/>
            <person name="Lee H.Y."/>
            <person name="Lee Y."/>
            <person name="Oh S."/>
            <person name="Lee J.H."/>
            <person name="Choi E."/>
            <person name="Choi E."/>
            <person name="Lee S.E."/>
            <person name="Jeon J."/>
            <person name="Kim H."/>
            <person name="Choi G."/>
            <person name="Song H."/>
            <person name="Lee J."/>
            <person name="Lee S.C."/>
            <person name="Kwon J.K."/>
            <person name="Lee H.Y."/>
            <person name="Koo N."/>
            <person name="Hong Y."/>
            <person name="Kim R.W."/>
            <person name="Kang W.H."/>
            <person name="Huh J.H."/>
            <person name="Kang B.C."/>
            <person name="Yang T.J."/>
            <person name="Lee Y.H."/>
            <person name="Bennetzen J.L."/>
            <person name="Choi D."/>
        </authorList>
    </citation>
    <scope>NUCLEOTIDE SEQUENCE [LARGE SCALE GENOMIC DNA]</scope>
    <source>
        <strain evidence="3">cv. PBC81</strain>
    </source>
</reference>
<reference evidence="3" key="2">
    <citation type="journal article" date="2017" name="J. Anim. Genet.">
        <title>Multiple reference genome sequences of hot pepper reveal the massive evolution of plant disease resistance genes by retroduplication.</title>
        <authorList>
            <person name="Kim S."/>
            <person name="Park J."/>
            <person name="Yeom S.-I."/>
            <person name="Kim Y.-M."/>
            <person name="Seo E."/>
            <person name="Kim K.-T."/>
            <person name="Kim M.-S."/>
            <person name="Lee J.M."/>
            <person name="Cheong K."/>
            <person name="Shin H.-S."/>
            <person name="Kim S.-B."/>
            <person name="Han K."/>
            <person name="Lee J."/>
            <person name="Park M."/>
            <person name="Lee H.-A."/>
            <person name="Lee H.-Y."/>
            <person name="Lee Y."/>
            <person name="Oh S."/>
            <person name="Lee J.H."/>
            <person name="Choi E."/>
            <person name="Choi E."/>
            <person name="Lee S.E."/>
            <person name="Jeon J."/>
            <person name="Kim H."/>
            <person name="Choi G."/>
            <person name="Song H."/>
            <person name="Lee J."/>
            <person name="Lee S.-C."/>
            <person name="Kwon J.-K."/>
            <person name="Lee H.-Y."/>
            <person name="Koo N."/>
            <person name="Hong Y."/>
            <person name="Kim R.W."/>
            <person name="Kang W.-H."/>
            <person name="Huh J.H."/>
            <person name="Kang B.-C."/>
            <person name="Yang T.-J."/>
            <person name="Lee Y.-H."/>
            <person name="Bennetzen J.L."/>
            <person name="Choi D."/>
        </authorList>
    </citation>
    <scope>NUCLEOTIDE SEQUENCE [LARGE SCALE GENOMIC DNA]</scope>
    <source>
        <strain evidence="3">cv. PBC81</strain>
    </source>
</reference>
<dbReference type="AlphaFoldDB" id="A0A2G2XP46"/>
<dbReference type="InterPro" id="IPR038765">
    <property type="entry name" value="Papain-like_cys_pep_sf"/>
</dbReference>
<feature type="compositionally biased region" description="Basic and acidic residues" evidence="1">
    <location>
        <begin position="90"/>
        <end position="99"/>
    </location>
</feature>
<evidence type="ECO:0000313" key="3">
    <source>
        <dbReference type="Proteomes" id="UP000224567"/>
    </source>
</evidence>
<sequence length="487" mass="55114">MSHVLNVWMYECCSEVDSTIAERIDNVIHRIFNWKVVGIKVKYEKFMAGMFSKFVYTNLRSNHEEVQRLDLLTIDGVELNNDESSLSHDTYPDHSERLDAPTLTPLSSGKSSHQDISDQKWNELKFFLQSYDAELGGFTTGGVPSLDNFDELDIVTSSKDKGKKDDELGGFTTGGVPSVDNFEEMNIVTSSKDKGKKDFEGFSLDVGTSTLDVHVEEIVNQEIENIGTAILNALVDAIVNQNPDYSKVQNPENIHEYHSDEYLSTLLESAQLDIDAKMQDLAAPVDDISLEVVKPMNEKVNLHSLSDSQIASNYPDSVVAAHLAAKILLNEPGLGQEFSSHHTRLTLHLVQRTLRMKAQNSNKHLHLKVMEYLTICQVLSLKSTKNGFLRNFHWVLAVIALKDRRIHVYDLLSNIRNMDSYVEIQKLAVMLPTFLSGSEFFEQTSRTDWPNLDAYRDKLSDTTQLLNTNPFEVEYVQNISQQDCDKL</sequence>
<evidence type="ECO:0008006" key="4">
    <source>
        <dbReference type="Google" id="ProtNLM"/>
    </source>
</evidence>
<gene>
    <name evidence="2" type="ORF">CQW23_01629</name>
</gene>
<dbReference type="PANTHER" id="PTHR31470:SF46">
    <property type="entry name" value="ULP1 PROTEASE FAMILY, C-TERMINAL CATALYTIC DOMAIN CONTAINING PROTEIN"/>
    <property type="match status" value="1"/>
</dbReference>
<name>A0A2G2XP46_CAPBA</name>
<evidence type="ECO:0000256" key="1">
    <source>
        <dbReference type="SAM" id="MobiDB-lite"/>
    </source>
</evidence>
<feature type="region of interest" description="Disordered" evidence="1">
    <location>
        <begin position="83"/>
        <end position="114"/>
    </location>
</feature>
<accession>A0A2G2XP46</accession>
<protein>
    <recommendedName>
        <fullName evidence="4">Ubiquitin-like protease family profile domain-containing protein</fullName>
    </recommendedName>
</protein>
<dbReference type="OrthoDB" id="1306111at2759"/>
<keyword evidence="3" id="KW-1185">Reference proteome</keyword>
<dbReference type="EMBL" id="MLFT02000001">
    <property type="protein sequence ID" value="PHT59266.1"/>
    <property type="molecule type" value="Genomic_DNA"/>
</dbReference>
<dbReference type="Gene3D" id="3.40.395.10">
    <property type="entry name" value="Adenoviral Proteinase, Chain A"/>
    <property type="match status" value="1"/>
</dbReference>
<organism evidence="2 3">
    <name type="scientific">Capsicum baccatum</name>
    <name type="common">Peruvian pepper</name>
    <dbReference type="NCBI Taxonomy" id="33114"/>
    <lineage>
        <taxon>Eukaryota</taxon>
        <taxon>Viridiplantae</taxon>
        <taxon>Streptophyta</taxon>
        <taxon>Embryophyta</taxon>
        <taxon>Tracheophyta</taxon>
        <taxon>Spermatophyta</taxon>
        <taxon>Magnoliopsida</taxon>
        <taxon>eudicotyledons</taxon>
        <taxon>Gunneridae</taxon>
        <taxon>Pentapetalae</taxon>
        <taxon>asterids</taxon>
        <taxon>lamiids</taxon>
        <taxon>Solanales</taxon>
        <taxon>Solanaceae</taxon>
        <taxon>Solanoideae</taxon>
        <taxon>Capsiceae</taxon>
        <taxon>Capsicum</taxon>
    </lineage>
</organism>
<dbReference type="PANTHER" id="PTHR31470">
    <property type="entry name" value="CYSTEINE PROTEINASES SUPERFAMILY PROTEIN-RELATED-RELATED"/>
    <property type="match status" value="1"/>
</dbReference>
<proteinExistence type="predicted"/>
<dbReference type="SUPFAM" id="SSF54001">
    <property type="entry name" value="Cysteine proteinases"/>
    <property type="match status" value="1"/>
</dbReference>